<dbReference type="InterPro" id="IPR017441">
    <property type="entry name" value="Protein_kinase_ATP_BS"/>
</dbReference>
<dbReference type="SUPFAM" id="SSF56112">
    <property type="entry name" value="Protein kinase-like (PK-like)"/>
    <property type="match status" value="1"/>
</dbReference>
<dbReference type="PANTHER" id="PTHR48016:SF29">
    <property type="entry name" value="MITOGEN-ACTIVATED PROTEIN KINASE KINASE KINASE 1-RELATED"/>
    <property type="match status" value="1"/>
</dbReference>
<dbReference type="GO" id="GO:0004709">
    <property type="term" value="F:MAP kinase kinase kinase activity"/>
    <property type="evidence" value="ECO:0007669"/>
    <property type="project" value="UniProtKB-EC"/>
</dbReference>
<evidence type="ECO:0000256" key="4">
    <source>
        <dbReference type="ARBA" id="ARBA00022679"/>
    </source>
</evidence>
<dbReference type="PROSITE" id="PS50011">
    <property type="entry name" value="PROTEIN_KINASE_DOM"/>
    <property type="match status" value="1"/>
</dbReference>
<keyword evidence="7 10" id="KW-0067">ATP-binding</keyword>
<comment type="catalytic activity">
    <reaction evidence="8">
        <text>L-threonyl-[protein] + ATP = O-phospho-L-threonyl-[protein] + ADP + H(+)</text>
        <dbReference type="Rhea" id="RHEA:46608"/>
        <dbReference type="Rhea" id="RHEA-COMP:11060"/>
        <dbReference type="Rhea" id="RHEA-COMP:11605"/>
        <dbReference type="ChEBI" id="CHEBI:15378"/>
        <dbReference type="ChEBI" id="CHEBI:30013"/>
        <dbReference type="ChEBI" id="CHEBI:30616"/>
        <dbReference type="ChEBI" id="CHEBI:61977"/>
        <dbReference type="ChEBI" id="CHEBI:456216"/>
        <dbReference type="EC" id="2.7.11.25"/>
    </reaction>
</comment>
<accession>A0AAV5ILQ0</accession>
<sequence length="139" mass="15903">MSNISPNGRFQRNITVWKKGELLGRGSFGSVYEGISSDGFSFAIKEVSLPDQESRGSESISQLEQEIRLLSQFEHENIVQYYGTEKDESKLYIFLELATQGSLVKLYRKCKLKDSQVSSYTGQILHGLNYLHDRHVVHR</sequence>
<dbReference type="Proteomes" id="UP001054252">
    <property type="component" value="Unassembled WGS sequence"/>
</dbReference>
<dbReference type="AlphaFoldDB" id="A0AAV5ILQ0"/>
<evidence type="ECO:0000259" key="11">
    <source>
        <dbReference type="PROSITE" id="PS50011"/>
    </source>
</evidence>
<keyword evidence="3" id="KW-0723">Serine/threonine-protein kinase</keyword>
<dbReference type="InterPro" id="IPR050538">
    <property type="entry name" value="MAP_kinase_kinase_kinase"/>
</dbReference>
<feature type="binding site" evidence="10">
    <location>
        <position position="45"/>
    </location>
    <ligand>
        <name>ATP</name>
        <dbReference type="ChEBI" id="CHEBI:30616"/>
    </ligand>
</feature>
<evidence type="ECO:0000256" key="1">
    <source>
        <dbReference type="ARBA" id="ARBA00006529"/>
    </source>
</evidence>
<dbReference type="GO" id="GO:0005524">
    <property type="term" value="F:ATP binding"/>
    <property type="evidence" value="ECO:0007669"/>
    <property type="project" value="UniProtKB-UniRule"/>
</dbReference>
<reference evidence="12 13" key="1">
    <citation type="journal article" date="2021" name="Commun. Biol.">
        <title>The genome of Shorea leprosula (Dipterocarpaceae) highlights the ecological relevance of drought in aseasonal tropical rainforests.</title>
        <authorList>
            <person name="Ng K.K.S."/>
            <person name="Kobayashi M.J."/>
            <person name="Fawcett J.A."/>
            <person name="Hatakeyama M."/>
            <person name="Paape T."/>
            <person name="Ng C.H."/>
            <person name="Ang C.C."/>
            <person name="Tnah L.H."/>
            <person name="Lee C.T."/>
            <person name="Nishiyama T."/>
            <person name="Sese J."/>
            <person name="O'Brien M.J."/>
            <person name="Copetti D."/>
            <person name="Mohd Noor M.I."/>
            <person name="Ong R.C."/>
            <person name="Putra M."/>
            <person name="Sireger I.Z."/>
            <person name="Indrioko S."/>
            <person name="Kosugi Y."/>
            <person name="Izuno A."/>
            <person name="Isagi Y."/>
            <person name="Lee S.L."/>
            <person name="Shimizu K.K."/>
        </authorList>
    </citation>
    <scope>NUCLEOTIDE SEQUENCE [LARGE SCALE GENOMIC DNA]</scope>
    <source>
        <strain evidence="12">214</strain>
    </source>
</reference>
<organism evidence="12 13">
    <name type="scientific">Rubroshorea leprosula</name>
    <dbReference type="NCBI Taxonomy" id="152421"/>
    <lineage>
        <taxon>Eukaryota</taxon>
        <taxon>Viridiplantae</taxon>
        <taxon>Streptophyta</taxon>
        <taxon>Embryophyta</taxon>
        <taxon>Tracheophyta</taxon>
        <taxon>Spermatophyta</taxon>
        <taxon>Magnoliopsida</taxon>
        <taxon>eudicotyledons</taxon>
        <taxon>Gunneridae</taxon>
        <taxon>Pentapetalae</taxon>
        <taxon>rosids</taxon>
        <taxon>malvids</taxon>
        <taxon>Malvales</taxon>
        <taxon>Dipterocarpaceae</taxon>
        <taxon>Rubroshorea</taxon>
    </lineage>
</organism>
<evidence type="ECO:0000256" key="6">
    <source>
        <dbReference type="ARBA" id="ARBA00022777"/>
    </source>
</evidence>
<comment type="similarity">
    <text evidence="1">Belongs to the protein kinase superfamily. STE Ser/Thr protein kinase family. MAP kinase kinase kinase subfamily.</text>
</comment>
<feature type="domain" description="Protein kinase" evidence="11">
    <location>
        <begin position="17"/>
        <end position="139"/>
    </location>
</feature>
<evidence type="ECO:0000256" key="3">
    <source>
        <dbReference type="ARBA" id="ARBA00022527"/>
    </source>
</evidence>
<proteinExistence type="inferred from homology"/>
<evidence type="ECO:0000313" key="13">
    <source>
        <dbReference type="Proteomes" id="UP001054252"/>
    </source>
</evidence>
<evidence type="ECO:0000256" key="5">
    <source>
        <dbReference type="ARBA" id="ARBA00022741"/>
    </source>
</evidence>
<keyword evidence="5 10" id="KW-0547">Nucleotide-binding</keyword>
<evidence type="ECO:0000256" key="9">
    <source>
        <dbReference type="ARBA" id="ARBA00048329"/>
    </source>
</evidence>
<dbReference type="GO" id="GO:0005737">
    <property type="term" value="C:cytoplasm"/>
    <property type="evidence" value="ECO:0007669"/>
    <property type="project" value="TreeGrafter"/>
</dbReference>
<comment type="caution">
    <text evidence="12">The sequence shown here is derived from an EMBL/GenBank/DDBJ whole genome shotgun (WGS) entry which is preliminary data.</text>
</comment>
<dbReference type="PROSITE" id="PS00107">
    <property type="entry name" value="PROTEIN_KINASE_ATP"/>
    <property type="match status" value="1"/>
</dbReference>
<dbReference type="InterPro" id="IPR000719">
    <property type="entry name" value="Prot_kinase_dom"/>
</dbReference>
<evidence type="ECO:0000256" key="8">
    <source>
        <dbReference type="ARBA" id="ARBA00047559"/>
    </source>
</evidence>
<dbReference type="EMBL" id="BPVZ01000012">
    <property type="protein sequence ID" value="GKU98519.1"/>
    <property type="molecule type" value="Genomic_DNA"/>
</dbReference>
<gene>
    <name evidence="12" type="ORF">SLEP1_g11515</name>
</gene>
<keyword evidence="4" id="KW-0808">Transferase</keyword>
<comment type="catalytic activity">
    <reaction evidence="9">
        <text>L-seryl-[protein] + ATP = O-phospho-L-seryl-[protein] + ADP + H(+)</text>
        <dbReference type="Rhea" id="RHEA:17989"/>
        <dbReference type="Rhea" id="RHEA-COMP:9863"/>
        <dbReference type="Rhea" id="RHEA-COMP:11604"/>
        <dbReference type="ChEBI" id="CHEBI:15378"/>
        <dbReference type="ChEBI" id="CHEBI:29999"/>
        <dbReference type="ChEBI" id="CHEBI:30616"/>
        <dbReference type="ChEBI" id="CHEBI:83421"/>
        <dbReference type="ChEBI" id="CHEBI:456216"/>
        <dbReference type="EC" id="2.7.11.25"/>
    </reaction>
</comment>
<keyword evidence="13" id="KW-1185">Reference proteome</keyword>
<name>A0AAV5ILQ0_9ROSI</name>
<dbReference type="InterPro" id="IPR011009">
    <property type="entry name" value="Kinase-like_dom_sf"/>
</dbReference>
<dbReference type="Pfam" id="PF00069">
    <property type="entry name" value="Pkinase"/>
    <property type="match status" value="1"/>
</dbReference>
<evidence type="ECO:0000256" key="7">
    <source>
        <dbReference type="ARBA" id="ARBA00022840"/>
    </source>
</evidence>
<evidence type="ECO:0000256" key="10">
    <source>
        <dbReference type="PROSITE-ProRule" id="PRU10141"/>
    </source>
</evidence>
<dbReference type="Gene3D" id="3.30.200.20">
    <property type="entry name" value="Phosphorylase Kinase, domain 1"/>
    <property type="match status" value="1"/>
</dbReference>
<protein>
    <recommendedName>
        <fullName evidence="2">mitogen-activated protein kinase kinase kinase</fullName>
        <ecNumber evidence="2">2.7.11.25</ecNumber>
    </recommendedName>
</protein>
<dbReference type="Gene3D" id="1.10.510.10">
    <property type="entry name" value="Transferase(Phosphotransferase) domain 1"/>
    <property type="match status" value="1"/>
</dbReference>
<dbReference type="EC" id="2.7.11.25" evidence="2"/>
<keyword evidence="6" id="KW-0418">Kinase</keyword>
<evidence type="ECO:0000256" key="2">
    <source>
        <dbReference type="ARBA" id="ARBA00012406"/>
    </source>
</evidence>
<evidence type="ECO:0000313" key="12">
    <source>
        <dbReference type="EMBL" id="GKU98519.1"/>
    </source>
</evidence>
<dbReference type="PANTHER" id="PTHR48016">
    <property type="entry name" value="MAP KINASE KINASE KINASE SSK2-RELATED-RELATED"/>
    <property type="match status" value="1"/>
</dbReference>